<proteinExistence type="predicted"/>
<reference evidence="1 2" key="1">
    <citation type="submission" date="2015-11" db="EMBL/GenBank/DDBJ databases">
        <title>Genomic analysis of 38 Legionella species identifies large and diverse effector repertoires.</title>
        <authorList>
            <person name="Burstein D."/>
            <person name="Amaro F."/>
            <person name="Zusman T."/>
            <person name="Lifshitz Z."/>
            <person name="Cohen O."/>
            <person name="Gilbert J.A."/>
            <person name="Pupko T."/>
            <person name="Shuman H.A."/>
            <person name="Segal G."/>
        </authorList>
    </citation>
    <scope>NUCLEOTIDE SEQUENCE [LARGE SCALE GENOMIC DNA]</scope>
    <source>
        <strain evidence="1 2">ATCC 49504</strain>
    </source>
</reference>
<protein>
    <submittedName>
        <fullName evidence="1">Uncharacterized protein</fullName>
    </submittedName>
</protein>
<sequence length="101" mass="11244">MLKFFNASSLMDKPEERFSECRQMEPSRTAGVFPIKISPCYLFKAFDKLEYNGLQVILNLVAIGSAVLTLLLAAWIVSKCQNNQNTEENQAEPLAISLSGT</sequence>
<dbReference type="PATRIC" id="fig|45065.4.peg.918"/>
<name>A0A0W0U0N1_9GAMM</name>
<accession>A0A0W0U0N1</accession>
<evidence type="ECO:0000313" key="2">
    <source>
        <dbReference type="Proteomes" id="UP000054785"/>
    </source>
</evidence>
<evidence type="ECO:0000313" key="1">
    <source>
        <dbReference type="EMBL" id="KTD01212.1"/>
    </source>
</evidence>
<gene>
    <name evidence="1" type="ORF">Lgee_0856</name>
</gene>
<dbReference type="EMBL" id="LNYC01000029">
    <property type="protein sequence ID" value="KTD01212.1"/>
    <property type="molecule type" value="Genomic_DNA"/>
</dbReference>
<keyword evidence="2" id="KW-1185">Reference proteome</keyword>
<dbReference type="RefSeq" id="WP_028385797.1">
    <property type="nucleotide sequence ID" value="NZ_CAAAHN010000002.1"/>
</dbReference>
<dbReference type="Proteomes" id="UP000054785">
    <property type="component" value="Unassembled WGS sequence"/>
</dbReference>
<dbReference type="AlphaFoldDB" id="A0A0W0U0N1"/>
<organism evidence="1 2">
    <name type="scientific">Legionella geestiana</name>
    <dbReference type="NCBI Taxonomy" id="45065"/>
    <lineage>
        <taxon>Bacteria</taxon>
        <taxon>Pseudomonadati</taxon>
        <taxon>Pseudomonadota</taxon>
        <taxon>Gammaproteobacteria</taxon>
        <taxon>Legionellales</taxon>
        <taxon>Legionellaceae</taxon>
        <taxon>Legionella</taxon>
    </lineage>
</organism>
<dbReference type="STRING" id="45065.Lgee_0856"/>
<comment type="caution">
    <text evidence="1">The sequence shown here is derived from an EMBL/GenBank/DDBJ whole genome shotgun (WGS) entry which is preliminary data.</text>
</comment>